<dbReference type="EMBL" id="JAPWTJ010002466">
    <property type="protein sequence ID" value="KAJ8966039.1"/>
    <property type="molecule type" value="Genomic_DNA"/>
</dbReference>
<evidence type="ECO:0000256" key="1">
    <source>
        <dbReference type="SAM" id="Coils"/>
    </source>
</evidence>
<feature type="coiled-coil region" evidence="1">
    <location>
        <begin position="52"/>
        <end position="79"/>
    </location>
</feature>
<evidence type="ECO:0000313" key="3">
    <source>
        <dbReference type="Proteomes" id="UP001162164"/>
    </source>
</evidence>
<evidence type="ECO:0000313" key="2">
    <source>
        <dbReference type="EMBL" id="KAJ8966039.1"/>
    </source>
</evidence>
<comment type="caution">
    <text evidence="2">The sequence shown here is derived from an EMBL/GenBank/DDBJ whole genome shotgun (WGS) entry which is preliminary data.</text>
</comment>
<dbReference type="Proteomes" id="UP001162164">
    <property type="component" value="Unassembled WGS sequence"/>
</dbReference>
<reference evidence="2" key="1">
    <citation type="journal article" date="2023" name="Insect Mol. Biol.">
        <title>Genome sequencing provides insights into the evolution of gene families encoding plant cell wall-degrading enzymes in longhorned beetles.</title>
        <authorList>
            <person name="Shin N.R."/>
            <person name="Okamura Y."/>
            <person name="Kirsch R."/>
            <person name="Pauchet Y."/>
        </authorList>
    </citation>
    <scope>NUCLEOTIDE SEQUENCE</scope>
    <source>
        <strain evidence="2">MMC_N1</strain>
    </source>
</reference>
<accession>A0ABQ9IUJ1</accession>
<sequence>MSGRLSYEEALRGKFLAAQINAVSEQTEQFVHVNDDMIKTSEEANMKILRNIKRLSGAVKQYETRIKSLREIAESTQKVSAKTSQQTFFF</sequence>
<keyword evidence="1" id="KW-0175">Coiled coil</keyword>
<organism evidence="2 3">
    <name type="scientific">Molorchus minor</name>
    <dbReference type="NCBI Taxonomy" id="1323400"/>
    <lineage>
        <taxon>Eukaryota</taxon>
        <taxon>Metazoa</taxon>
        <taxon>Ecdysozoa</taxon>
        <taxon>Arthropoda</taxon>
        <taxon>Hexapoda</taxon>
        <taxon>Insecta</taxon>
        <taxon>Pterygota</taxon>
        <taxon>Neoptera</taxon>
        <taxon>Endopterygota</taxon>
        <taxon>Coleoptera</taxon>
        <taxon>Polyphaga</taxon>
        <taxon>Cucujiformia</taxon>
        <taxon>Chrysomeloidea</taxon>
        <taxon>Cerambycidae</taxon>
        <taxon>Lamiinae</taxon>
        <taxon>Monochamini</taxon>
        <taxon>Molorchus</taxon>
    </lineage>
</organism>
<name>A0ABQ9IUJ1_9CUCU</name>
<keyword evidence="3" id="KW-1185">Reference proteome</keyword>
<gene>
    <name evidence="2" type="ORF">NQ317_009900</name>
</gene>
<protein>
    <submittedName>
        <fullName evidence="2">Uncharacterized protein</fullName>
    </submittedName>
</protein>
<proteinExistence type="predicted"/>